<name>A0A4T0UJC3_9NEIS</name>
<dbReference type="Pfam" id="PF00072">
    <property type="entry name" value="Response_reg"/>
    <property type="match status" value="1"/>
</dbReference>
<gene>
    <name evidence="12" type="primary">rstA</name>
    <name evidence="12" type="ORF">E5K04_15285</name>
</gene>
<feature type="domain" description="Response regulatory" evidence="10">
    <location>
        <begin position="4"/>
        <end position="117"/>
    </location>
</feature>
<dbReference type="Gene3D" id="6.10.250.690">
    <property type="match status" value="1"/>
</dbReference>
<dbReference type="GO" id="GO:0006355">
    <property type="term" value="P:regulation of DNA-templated transcription"/>
    <property type="evidence" value="ECO:0007669"/>
    <property type="project" value="InterPro"/>
</dbReference>
<proteinExistence type="predicted"/>
<dbReference type="SMART" id="SM00448">
    <property type="entry name" value="REC"/>
    <property type="match status" value="1"/>
</dbReference>
<dbReference type="SUPFAM" id="SSF52172">
    <property type="entry name" value="CheY-like"/>
    <property type="match status" value="1"/>
</dbReference>
<sequence>MSCRIVFVEDDAELGALIADFLARHQMDVVLEPRGDAALATIAREQPDLVLLDIMLPGKDGLTLCRELRPGFDGPVVMLTSLDSDLNQILSFEIGADDFVLKTSPPTVLLARLRSLLRRKGTAPLPIPPSPPARRTLLVFGALVVDEGRREVELAGQPLALSTSEFDLLWLMASHAGQVLSRDTLMQAMRGVSYDGLDRSVDVAVSRLRRKLGDMPPAPTRIKTLRNQGYLFVAEGW</sequence>
<keyword evidence="6 9" id="KW-0238">DNA-binding</keyword>
<accession>A0A4T0UJC3</accession>
<keyword evidence="5" id="KW-0805">Transcription regulation</keyword>
<dbReference type="InterPro" id="IPR011006">
    <property type="entry name" value="CheY-like_superfamily"/>
</dbReference>
<evidence type="ECO:0000256" key="5">
    <source>
        <dbReference type="ARBA" id="ARBA00023015"/>
    </source>
</evidence>
<evidence type="ECO:0000256" key="8">
    <source>
        <dbReference type="PROSITE-ProRule" id="PRU00169"/>
    </source>
</evidence>
<feature type="DNA-binding region" description="OmpR/PhoB-type" evidence="9">
    <location>
        <begin position="135"/>
        <end position="234"/>
    </location>
</feature>
<dbReference type="InterPro" id="IPR039420">
    <property type="entry name" value="WalR-like"/>
</dbReference>
<dbReference type="RefSeq" id="WP_136555702.1">
    <property type="nucleotide sequence ID" value="NZ_STGJ01000023.1"/>
</dbReference>
<dbReference type="SMART" id="SM00862">
    <property type="entry name" value="Trans_reg_C"/>
    <property type="match status" value="1"/>
</dbReference>
<dbReference type="Gene3D" id="1.10.10.10">
    <property type="entry name" value="Winged helix-like DNA-binding domain superfamily/Winged helix DNA-binding domain"/>
    <property type="match status" value="1"/>
</dbReference>
<evidence type="ECO:0000256" key="6">
    <source>
        <dbReference type="ARBA" id="ARBA00023125"/>
    </source>
</evidence>
<keyword evidence="3 8" id="KW-0597">Phosphoprotein</keyword>
<evidence type="ECO:0000256" key="9">
    <source>
        <dbReference type="PROSITE-ProRule" id="PRU01091"/>
    </source>
</evidence>
<dbReference type="CDD" id="cd00383">
    <property type="entry name" value="trans_reg_C"/>
    <property type="match status" value="1"/>
</dbReference>
<dbReference type="PROSITE" id="PS50110">
    <property type="entry name" value="RESPONSE_REGULATORY"/>
    <property type="match status" value="1"/>
</dbReference>
<evidence type="ECO:0000259" key="11">
    <source>
        <dbReference type="PROSITE" id="PS51755"/>
    </source>
</evidence>
<organism evidence="12 13">
    <name type="scientific">Crenobacter intestini</name>
    <dbReference type="NCBI Taxonomy" id="2563443"/>
    <lineage>
        <taxon>Bacteria</taxon>
        <taxon>Pseudomonadati</taxon>
        <taxon>Pseudomonadota</taxon>
        <taxon>Betaproteobacteria</taxon>
        <taxon>Neisseriales</taxon>
        <taxon>Neisseriaceae</taxon>
        <taxon>Crenobacter</taxon>
    </lineage>
</organism>
<dbReference type="PANTHER" id="PTHR48111">
    <property type="entry name" value="REGULATOR OF RPOS"/>
    <property type="match status" value="1"/>
</dbReference>
<dbReference type="Gene3D" id="3.40.50.2300">
    <property type="match status" value="1"/>
</dbReference>
<protein>
    <submittedName>
        <fullName evidence="12">Two-component system response regulator RstA</fullName>
    </submittedName>
</protein>
<dbReference type="InterPro" id="IPR001789">
    <property type="entry name" value="Sig_transdc_resp-reg_receiver"/>
</dbReference>
<dbReference type="GO" id="GO:0000156">
    <property type="term" value="F:phosphorelay response regulator activity"/>
    <property type="evidence" value="ECO:0007669"/>
    <property type="project" value="TreeGrafter"/>
</dbReference>
<dbReference type="InterPro" id="IPR001867">
    <property type="entry name" value="OmpR/PhoB-type_DNA-bd"/>
</dbReference>
<evidence type="ECO:0000256" key="2">
    <source>
        <dbReference type="ARBA" id="ARBA00022490"/>
    </source>
</evidence>
<dbReference type="GO" id="GO:0005829">
    <property type="term" value="C:cytosol"/>
    <property type="evidence" value="ECO:0007669"/>
    <property type="project" value="TreeGrafter"/>
</dbReference>
<dbReference type="OrthoDB" id="5295288at2"/>
<dbReference type="Pfam" id="PF00486">
    <property type="entry name" value="Trans_reg_C"/>
    <property type="match status" value="1"/>
</dbReference>
<dbReference type="PROSITE" id="PS51755">
    <property type="entry name" value="OMPR_PHOB"/>
    <property type="match status" value="1"/>
</dbReference>
<dbReference type="NCBIfam" id="NF007977">
    <property type="entry name" value="PRK10701.1"/>
    <property type="match status" value="1"/>
</dbReference>
<dbReference type="Proteomes" id="UP000308891">
    <property type="component" value="Unassembled WGS sequence"/>
</dbReference>
<reference evidence="12 13" key="1">
    <citation type="submission" date="2019-04" db="EMBL/GenBank/DDBJ databases">
        <title>Crenobacter sp. nov.</title>
        <authorList>
            <person name="Shi S."/>
        </authorList>
    </citation>
    <scope>NUCLEOTIDE SEQUENCE [LARGE SCALE GENOMIC DNA]</scope>
    <source>
        <strain evidence="12 13">GY 70310</strain>
    </source>
</reference>
<dbReference type="EMBL" id="STGJ01000023">
    <property type="protein sequence ID" value="TIC78660.1"/>
    <property type="molecule type" value="Genomic_DNA"/>
</dbReference>
<dbReference type="FunFam" id="1.10.10.10:FF:000099">
    <property type="entry name" value="Two-component system response regulator TorR"/>
    <property type="match status" value="1"/>
</dbReference>
<keyword evidence="7" id="KW-0804">Transcription</keyword>
<dbReference type="InterPro" id="IPR036388">
    <property type="entry name" value="WH-like_DNA-bd_sf"/>
</dbReference>
<keyword evidence="13" id="KW-1185">Reference proteome</keyword>
<evidence type="ECO:0000256" key="3">
    <source>
        <dbReference type="ARBA" id="ARBA00022553"/>
    </source>
</evidence>
<evidence type="ECO:0000313" key="13">
    <source>
        <dbReference type="Proteomes" id="UP000308891"/>
    </source>
</evidence>
<dbReference type="InterPro" id="IPR016032">
    <property type="entry name" value="Sig_transdc_resp-reg_C-effctor"/>
</dbReference>
<evidence type="ECO:0000256" key="1">
    <source>
        <dbReference type="ARBA" id="ARBA00004496"/>
    </source>
</evidence>
<dbReference type="PANTHER" id="PTHR48111:SF47">
    <property type="entry name" value="TRANSCRIPTIONAL REGULATORY PROTEIN RSTA"/>
    <property type="match status" value="1"/>
</dbReference>
<feature type="domain" description="OmpR/PhoB-type" evidence="11">
    <location>
        <begin position="135"/>
        <end position="234"/>
    </location>
</feature>
<dbReference type="AlphaFoldDB" id="A0A4T0UJC3"/>
<dbReference type="GO" id="GO:0000976">
    <property type="term" value="F:transcription cis-regulatory region binding"/>
    <property type="evidence" value="ECO:0007669"/>
    <property type="project" value="TreeGrafter"/>
</dbReference>
<evidence type="ECO:0000256" key="7">
    <source>
        <dbReference type="ARBA" id="ARBA00023163"/>
    </source>
</evidence>
<keyword evidence="4" id="KW-0902">Two-component regulatory system</keyword>
<dbReference type="SUPFAM" id="SSF46894">
    <property type="entry name" value="C-terminal effector domain of the bipartite response regulators"/>
    <property type="match status" value="1"/>
</dbReference>
<evidence type="ECO:0000256" key="4">
    <source>
        <dbReference type="ARBA" id="ARBA00023012"/>
    </source>
</evidence>
<comment type="subcellular location">
    <subcellularLocation>
        <location evidence="1">Cytoplasm</location>
    </subcellularLocation>
</comment>
<keyword evidence="2" id="KW-0963">Cytoplasm</keyword>
<evidence type="ECO:0000259" key="10">
    <source>
        <dbReference type="PROSITE" id="PS50110"/>
    </source>
</evidence>
<dbReference type="GO" id="GO:0032993">
    <property type="term" value="C:protein-DNA complex"/>
    <property type="evidence" value="ECO:0007669"/>
    <property type="project" value="TreeGrafter"/>
</dbReference>
<comment type="caution">
    <text evidence="12">The sequence shown here is derived from an EMBL/GenBank/DDBJ whole genome shotgun (WGS) entry which is preliminary data.</text>
</comment>
<evidence type="ECO:0000313" key="12">
    <source>
        <dbReference type="EMBL" id="TIC78660.1"/>
    </source>
</evidence>
<feature type="modified residue" description="4-aspartylphosphate" evidence="8">
    <location>
        <position position="53"/>
    </location>
</feature>